<feature type="region of interest" description="Disordered" evidence="1">
    <location>
        <begin position="643"/>
        <end position="666"/>
    </location>
</feature>
<dbReference type="EMBL" id="CAMPGE010015110">
    <property type="protein sequence ID" value="CAI2373752.1"/>
    <property type="molecule type" value="Genomic_DNA"/>
</dbReference>
<feature type="compositionally biased region" description="Basic and acidic residues" evidence="1">
    <location>
        <begin position="52"/>
        <end position="71"/>
    </location>
</feature>
<gene>
    <name evidence="2" type="ORF">ECRASSUSDP1_LOCUS15099</name>
</gene>
<name>A0AAD1XJB2_EUPCR</name>
<feature type="compositionally biased region" description="Basic and acidic residues" evidence="1">
    <location>
        <begin position="706"/>
        <end position="722"/>
    </location>
</feature>
<protein>
    <submittedName>
        <fullName evidence="2">Uncharacterized protein</fullName>
    </submittedName>
</protein>
<feature type="region of interest" description="Disordered" evidence="1">
    <location>
        <begin position="137"/>
        <end position="164"/>
    </location>
</feature>
<feature type="compositionally biased region" description="Basic and acidic residues" evidence="1">
    <location>
        <begin position="7"/>
        <end position="17"/>
    </location>
</feature>
<evidence type="ECO:0000256" key="1">
    <source>
        <dbReference type="SAM" id="MobiDB-lite"/>
    </source>
</evidence>
<dbReference type="AlphaFoldDB" id="A0AAD1XJB2"/>
<feature type="compositionally biased region" description="Basic and acidic residues" evidence="1">
    <location>
        <begin position="90"/>
        <end position="102"/>
    </location>
</feature>
<feature type="compositionally biased region" description="Polar residues" evidence="1">
    <location>
        <begin position="75"/>
        <end position="89"/>
    </location>
</feature>
<feature type="compositionally biased region" description="Basic and acidic residues" evidence="1">
    <location>
        <begin position="657"/>
        <end position="666"/>
    </location>
</feature>
<comment type="caution">
    <text evidence="2">The sequence shown here is derived from an EMBL/GenBank/DDBJ whole genome shotgun (WGS) entry which is preliminary data.</text>
</comment>
<feature type="compositionally biased region" description="Polar residues" evidence="1">
    <location>
        <begin position="137"/>
        <end position="147"/>
    </location>
</feature>
<feature type="compositionally biased region" description="Basic and acidic residues" evidence="1">
    <location>
        <begin position="30"/>
        <end position="40"/>
    </location>
</feature>
<reference evidence="2" key="1">
    <citation type="submission" date="2023-07" db="EMBL/GenBank/DDBJ databases">
        <authorList>
            <consortium name="AG Swart"/>
            <person name="Singh M."/>
            <person name="Singh A."/>
            <person name="Seah K."/>
            <person name="Emmerich C."/>
        </authorList>
    </citation>
    <scope>NUCLEOTIDE SEQUENCE</scope>
    <source>
        <strain evidence="2">DP1</strain>
    </source>
</reference>
<accession>A0AAD1XJB2</accession>
<feature type="compositionally biased region" description="Basic residues" evidence="1">
    <location>
        <begin position="746"/>
        <end position="755"/>
    </location>
</feature>
<feature type="region of interest" description="Disordered" evidence="1">
    <location>
        <begin position="562"/>
        <end position="581"/>
    </location>
</feature>
<feature type="compositionally biased region" description="Polar residues" evidence="1">
    <location>
        <begin position="562"/>
        <end position="580"/>
    </location>
</feature>
<proteinExistence type="predicted"/>
<evidence type="ECO:0000313" key="3">
    <source>
        <dbReference type="Proteomes" id="UP001295684"/>
    </source>
</evidence>
<feature type="region of interest" description="Disordered" evidence="1">
    <location>
        <begin position="706"/>
        <end position="755"/>
    </location>
</feature>
<feature type="region of interest" description="Disordered" evidence="1">
    <location>
        <begin position="1"/>
        <end position="108"/>
    </location>
</feature>
<evidence type="ECO:0000313" key="2">
    <source>
        <dbReference type="EMBL" id="CAI2373752.1"/>
    </source>
</evidence>
<dbReference type="Proteomes" id="UP001295684">
    <property type="component" value="Unassembled WGS sequence"/>
</dbReference>
<sequence>MSASKPEGPDRQNRAEGHPNPVQTNTAYTEDQRYFREGQDSLKPVVQQINKHWYDEYPVGDRRKQLEDSLKSRKGVSQSTEPRENQSLYQKKEYPSSNKDQKYSQPPIYSDYEPIFISKDGLKSHEEFNPALYKKTNTNSSQENLQRSVERDYHRSTTYAQPQRIESIERKDFYSFGDSKQQSKSYNRSNGTHKRVFVEYPERQEHQEHKDQQKDINNYRRSASHGFERNFRAAPPSYTHPDPQEAEYLSVELNFNKKSVNYNMNEIELPAYCKAHPDGKLLYILTAGHQESELGCAHCAMNSNKSEAGYEIREVKEKLAEYITSADKLLKSGSTTNLNECQSSSEEITTIKDREIARVRNYYDQVMEALTQERDKHIAEIEHLSQQNLHALNGKNNSKKPKVDFKLNNFCIELSKVVEGVDDTGIHIKELLKINQDYKDVVSQKLKSQRKRAKVGNPELIKFEFQPAKQEVLKSFAERIGTVLVYNSSTSCFGGAPDTNYKPGGIPYSRKEERTSHFGIDNHEGSNKYAYNGEQRYTESENGPFKSVSPTRDQNYKLQNEKYSNYPSGSQHSSSMNGHYSQKYAGQFDKNKEAENMPKGDYTPIMPYNRENKEYQRDAEQPNHYKGGSHYDDYKKGIYDKAASQKPVSGYPPSADPRLDPYPDRDVDDIKKEYAFNEPIRQGTGHLYESYKKQAKAEISVKEGNKAYLKEDQKSTPKKQENPEGSSKKSKKIKQKTKAEKEKVLKTIKLKTKQG</sequence>
<keyword evidence="3" id="KW-1185">Reference proteome</keyword>
<organism evidence="2 3">
    <name type="scientific">Euplotes crassus</name>
    <dbReference type="NCBI Taxonomy" id="5936"/>
    <lineage>
        <taxon>Eukaryota</taxon>
        <taxon>Sar</taxon>
        <taxon>Alveolata</taxon>
        <taxon>Ciliophora</taxon>
        <taxon>Intramacronucleata</taxon>
        <taxon>Spirotrichea</taxon>
        <taxon>Hypotrichia</taxon>
        <taxon>Euplotida</taxon>
        <taxon>Euplotidae</taxon>
        <taxon>Moneuplotes</taxon>
    </lineage>
</organism>